<keyword evidence="2" id="KW-0732">Signal</keyword>
<evidence type="ECO:0000256" key="2">
    <source>
        <dbReference type="SAM" id="SignalP"/>
    </source>
</evidence>
<comment type="caution">
    <text evidence="3">The sequence shown here is derived from an EMBL/GenBank/DDBJ whole genome shotgun (WGS) entry which is preliminary data.</text>
</comment>
<evidence type="ECO:0000256" key="1">
    <source>
        <dbReference type="SAM" id="MobiDB-lite"/>
    </source>
</evidence>
<evidence type="ECO:0000313" key="4">
    <source>
        <dbReference type="Proteomes" id="UP000276295"/>
    </source>
</evidence>
<gene>
    <name evidence="3" type="ORF">D6029_01945</name>
</gene>
<name>A0A3A5JZN4_9ENTR</name>
<evidence type="ECO:0000313" key="3">
    <source>
        <dbReference type="EMBL" id="RJT27703.1"/>
    </source>
</evidence>
<organism evidence="3 4">
    <name type="scientific">Buttiauxella izardii</name>
    <dbReference type="NCBI Taxonomy" id="82991"/>
    <lineage>
        <taxon>Bacteria</taxon>
        <taxon>Pseudomonadati</taxon>
        <taxon>Pseudomonadota</taxon>
        <taxon>Gammaproteobacteria</taxon>
        <taxon>Enterobacterales</taxon>
        <taxon>Enterobacteriaceae</taxon>
        <taxon>Buttiauxella</taxon>
    </lineage>
</organism>
<accession>A0A3A5JZN4</accession>
<reference evidence="3 4" key="1">
    <citation type="submission" date="2018-09" db="EMBL/GenBank/DDBJ databases">
        <title>Draft genome sequence of Buttiauxella izardii CCUG 35510T.</title>
        <authorList>
            <person name="Salva-Serra F."/>
            <person name="Marathe N."/>
            <person name="Moore E."/>
            <person name="Stadler-Svensson L."/>
            <person name="Engstrom-Jakobsson H."/>
        </authorList>
    </citation>
    <scope>NUCLEOTIDE SEQUENCE [LARGE SCALE GENOMIC DNA]</scope>
    <source>
        <strain evidence="3 4">CCUG 35510</strain>
    </source>
</reference>
<dbReference type="RefSeq" id="WP_120063140.1">
    <property type="nucleotide sequence ID" value="NZ_QZWH01000003.1"/>
</dbReference>
<protein>
    <recommendedName>
        <fullName evidence="5">Lipoprotein</fullName>
    </recommendedName>
</protein>
<dbReference type="OrthoDB" id="8641858at2"/>
<dbReference type="Proteomes" id="UP000276295">
    <property type="component" value="Unassembled WGS sequence"/>
</dbReference>
<feature type="chain" id="PRO_5017310989" description="Lipoprotein" evidence="2">
    <location>
        <begin position="22"/>
        <end position="160"/>
    </location>
</feature>
<proteinExistence type="predicted"/>
<feature type="signal peptide" evidence="2">
    <location>
        <begin position="1"/>
        <end position="21"/>
    </location>
</feature>
<keyword evidence="4" id="KW-1185">Reference proteome</keyword>
<feature type="compositionally biased region" description="Polar residues" evidence="1">
    <location>
        <begin position="69"/>
        <end position="84"/>
    </location>
</feature>
<dbReference type="EMBL" id="QZWH01000003">
    <property type="protein sequence ID" value="RJT27703.1"/>
    <property type="molecule type" value="Genomic_DNA"/>
</dbReference>
<feature type="region of interest" description="Disordered" evidence="1">
    <location>
        <begin position="60"/>
        <end position="86"/>
    </location>
</feature>
<dbReference type="AlphaFoldDB" id="A0A3A5JZN4"/>
<evidence type="ECO:0008006" key="5">
    <source>
        <dbReference type="Google" id="ProtNLM"/>
    </source>
</evidence>
<dbReference type="PROSITE" id="PS51257">
    <property type="entry name" value="PROKAR_LIPOPROTEIN"/>
    <property type="match status" value="1"/>
</dbReference>
<sequence length="160" mass="17972">MRKYVLLASLLLAGCATTPQDCDLHAQDPSFLTKLNCATSGGYKQKVTEQEQQVLQSEWENERAKHDLANTQNRQQATSQQLTDEQAKLAALQSDLAHTLNSLKSKNIKSKEGQQEIKNLQELQRQSQHASSDREITAIEQKVAEAKKKVETLEQANTLR</sequence>